<dbReference type="Pfam" id="PF00379">
    <property type="entry name" value="Chitin_bind_4"/>
    <property type="match status" value="1"/>
</dbReference>
<feature type="non-terminal residue" evidence="3">
    <location>
        <position position="1"/>
    </location>
</feature>
<protein>
    <submittedName>
        <fullName evidence="3">Pro-resilin-like 93</fullName>
    </submittedName>
</protein>
<dbReference type="GO" id="GO:0031012">
    <property type="term" value="C:extracellular matrix"/>
    <property type="evidence" value="ECO:0007669"/>
    <property type="project" value="TreeGrafter"/>
</dbReference>
<dbReference type="PANTHER" id="PTHR12236">
    <property type="entry name" value="STRUCTURAL CONTITUENT OF CUTICLE"/>
    <property type="match status" value="1"/>
</dbReference>
<evidence type="ECO:0000256" key="1">
    <source>
        <dbReference type="ARBA" id="ARBA00022460"/>
    </source>
</evidence>
<keyword evidence="4" id="KW-1185">Reference proteome</keyword>
<proteinExistence type="predicted"/>
<dbReference type="GO" id="GO:0042302">
    <property type="term" value="F:structural constituent of cuticle"/>
    <property type="evidence" value="ECO:0007669"/>
    <property type="project" value="UniProtKB-UniRule"/>
</dbReference>
<evidence type="ECO:0000313" key="3">
    <source>
        <dbReference type="EMBL" id="KAG7159175.1"/>
    </source>
</evidence>
<dbReference type="PROSITE" id="PS51155">
    <property type="entry name" value="CHIT_BIND_RR_2"/>
    <property type="match status" value="1"/>
</dbReference>
<dbReference type="GO" id="GO:0005615">
    <property type="term" value="C:extracellular space"/>
    <property type="evidence" value="ECO:0007669"/>
    <property type="project" value="TreeGrafter"/>
</dbReference>
<comment type="caution">
    <text evidence="3">The sequence shown here is derived from an EMBL/GenBank/DDBJ whole genome shotgun (WGS) entry which is preliminary data.</text>
</comment>
<evidence type="ECO:0000256" key="2">
    <source>
        <dbReference type="PROSITE-ProRule" id="PRU00497"/>
    </source>
</evidence>
<dbReference type="InterPro" id="IPR000618">
    <property type="entry name" value="Insect_cuticle"/>
</dbReference>
<dbReference type="InterPro" id="IPR051217">
    <property type="entry name" value="Insect_Cuticle_Struc_Prot"/>
</dbReference>
<reference evidence="3" key="1">
    <citation type="journal article" date="2021" name="Sci. Adv.">
        <title>The American lobster genome reveals insights on longevity, neural, and immune adaptations.</title>
        <authorList>
            <person name="Polinski J.M."/>
            <person name="Zimin A.V."/>
            <person name="Clark K.F."/>
            <person name="Kohn A.B."/>
            <person name="Sadowski N."/>
            <person name="Timp W."/>
            <person name="Ptitsyn A."/>
            <person name="Khanna P."/>
            <person name="Romanova D.Y."/>
            <person name="Williams P."/>
            <person name="Greenwood S.J."/>
            <person name="Moroz L.L."/>
            <person name="Walt D.R."/>
            <person name="Bodnar A.G."/>
        </authorList>
    </citation>
    <scope>NUCLEOTIDE SEQUENCE</scope>
    <source>
        <strain evidence="3">GMGI-L3</strain>
    </source>
</reference>
<sequence length="151" mass="16400">YDVTAQRVEPGVYKLDASLREHHFDSSSTTNMSFKALVLAAVVVATLAHPDSPPTYNAPTTGYGAPAPVGPAKYDFNWAVKDDLSGNDFGHQESRDGENTQGSYYVLLPDGRLQRVAYTVNGDSGYVAEVTYEGEAQYQTPRPSYTPAPYA</sequence>
<evidence type="ECO:0000313" key="4">
    <source>
        <dbReference type="Proteomes" id="UP000747542"/>
    </source>
</evidence>
<gene>
    <name evidence="3" type="ORF">Hamer_G016558</name>
</gene>
<accession>A0A8J5JP39</accession>
<dbReference type="PANTHER" id="PTHR12236:SF79">
    <property type="entry name" value="CUTICULAR PROTEIN 50CB-RELATED"/>
    <property type="match status" value="1"/>
</dbReference>
<keyword evidence="1 2" id="KW-0193">Cuticle</keyword>
<dbReference type="EMBL" id="JAHLQT010033762">
    <property type="protein sequence ID" value="KAG7159175.1"/>
    <property type="molecule type" value="Genomic_DNA"/>
</dbReference>
<name>A0A8J5JP39_HOMAM</name>
<dbReference type="AlphaFoldDB" id="A0A8J5JP39"/>
<organism evidence="3 4">
    <name type="scientific">Homarus americanus</name>
    <name type="common">American lobster</name>
    <dbReference type="NCBI Taxonomy" id="6706"/>
    <lineage>
        <taxon>Eukaryota</taxon>
        <taxon>Metazoa</taxon>
        <taxon>Ecdysozoa</taxon>
        <taxon>Arthropoda</taxon>
        <taxon>Crustacea</taxon>
        <taxon>Multicrustacea</taxon>
        <taxon>Malacostraca</taxon>
        <taxon>Eumalacostraca</taxon>
        <taxon>Eucarida</taxon>
        <taxon>Decapoda</taxon>
        <taxon>Pleocyemata</taxon>
        <taxon>Astacidea</taxon>
        <taxon>Nephropoidea</taxon>
        <taxon>Nephropidae</taxon>
        <taxon>Homarus</taxon>
    </lineage>
</organism>
<dbReference type="Proteomes" id="UP000747542">
    <property type="component" value="Unassembled WGS sequence"/>
</dbReference>